<feature type="transmembrane region" description="Helical" evidence="1">
    <location>
        <begin position="12"/>
        <end position="33"/>
    </location>
</feature>
<gene>
    <name evidence="2" type="ORF">SADUNF_Sadunf03G0004000</name>
</gene>
<keyword evidence="1" id="KW-1133">Transmembrane helix</keyword>
<evidence type="ECO:0000256" key="1">
    <source>
        <dbReference type="SAM" id="Phobius"/>
    </source>
</evidence>
<proteinExistence type="predicted"/>
<keyword evidence="1" id="KW-0472">Membrane</keyword>
<comment type="caution">
    <text evidence="2">The sequence shown here is derived from an EMBL/GenBank/DDBJ whole genome shotgun (WGS) entry which is preliminary data.</text>
</comment>
<feature type="transmembrane region" description="Helical" evidence="1">
    <location>
        <begin position="39"/>
        <end position="60"/>
    </location>
</feature>
<dbReference type="Proteomes" id="UP000657918">
    <property type="component" value="Unassembled WGS sequence"/>
</dbReference>
<organism evidence="2 3">
    <name type="scientific">Salix dunnii</name>
    <dbReference type="NCBI Taxonomy" id="1413687"/>
    <lineage>
        <taxon>Eukaryota</taxon>
        <taxon>Viridiplantae</taxon>
        <taxon>Streptophyta</taxon>
        <taxon>Embryophyta</taxon>
        <taxon>Tracheophyta</taxon>
        <taxon>Spermatophyta</taxon>
        <taxon>Magnoliopsida</taxon>
        <taxon>eudicotyledons</taxon>
        <taxon>Gunneridae</taxon>
        <taxon>Pentapetalae</taxon>
        <taxon>rosids</taxon>
        <taxon>fabids</taxon>
        <taxon>Malpighiales</taxon>
        <taxon>Salicaceae</taxon>
        <taxon>Saliceae</taxon>
        <taxon>Salix</taxon>
    </lineage>
</organism>
<protein>
    <submittedName>
        <fullName evidence="2">Uncharacterized protein</fullName>
    </submittedName>
</protein>
<evidence type="ECO:0000313" key="3">
    <source>
        <dbReference type="Proteomes" id="UP000657918"/>
    </source>
</evidence>
<keyword evidence="3" id="KW-1185">Reference proteome</keyword>
<accession>A0A835K908</accession>
<reference evidence="2 3" key="1">
    <citation type="submission" date="2020-10" db="EMBL/GenBank/DDBJ databases">
        <title>Plant Genome Project.</title>
        <authorList>
            <person name="Zhang R.-G."/>
        </authorList>
    </citation>
    <scope>NUCLEOTIDE SEQUENCE [LARGE SCALE GENOMIC DNA]</scope>
    <source>
        <strain evidence="2">FAFU-HL-1</strain>
        <tissue evidence="2">Leaf</tissue>
    </source>
</reference>
<evidence type="ECO:0000313" key="2">
    <source>
        <dbReference type="EMBL" id="KAF9684954.1"/>
    </source>
</evidence>
<keyword evidence="1" id="KW-0812">Transmembrane</keyword>
<dbReference type="AlphaFoldDB" id="A0A835K908"/>
<dbReference type="EMBL" id="JADGMS010000003">
    <property type="protein sequence ID" value="KAF9684954.1"/>
    <property type="molecule type" value="Genomic_DNA"/>
</dbReference>
<sequence>MVEVTFGLASTVVVGNLEFLSSCLLLCLAVAVACSSLPLTLKSVLEFLPVTVMLVYHFAFRPSFHHKKKQLLAFRPTHRVTWGFST</sequence>
<name>A0A835K908_9ROSI</name>